<dbReference type="Gene3D" id="3.30.420.10">
    <property type="entry name" value="Ribonuclease H-like superfamily/Ribonuclease H"/>
    <property type="match status" value="1"/>
</dbReference>
<dbReference type="InterPro" id="IPR036397">
    <property type="entry name" value="RNaseH_sf"/>
</dbReference>
<dbReference type="InterPro" id="IPR002156">
    <property type="entry name" value="RNaseH_domain"/>
</dbReference>
<proteinExistence type="predicted"/>
<dbReference type="InterPro" id="IPR052929">
    <property type="entry name" value="RNase_H-like_EbsB-rel"/>
</dbReference>
<evidence type="ECO:0000313" key="3">
    <source>
        <dbReference type="RefSeq" id="XP_071921381.1"/>
    </source>
</evidence>
<feature type="domain" description="RNase H type-1" evidence="1">
    <location>
        <begin position="52"/>
        <end position="172"/>
    </location>
</feature>
<dbReference type="Pfam" id="PF13456">
    <property type="entry name" value="RVT_3"/>
    <property type="match status" value="1"/>
</dbReference>
<organism evidence="2 3">
    <name type="scientific">Coffea arabica</name>
    <name type="common">Arabian coffee</name>
    <dbReference type="NCBI Taxonomy" id="13443"/>
    <lineage>
        <taxon>Eukaryota</taxon>
        <taxon>Viridiplantae</taxon>
        <taxon>Streptophyta</taxon>
        <taxon>Embryophyta</taxon>
        <taxon>Tracheophyta</taxon>
        <taxon>Spermatophyta</taxon>
        <taxon>Magnoliopsida</taxon>
        <taxon>eudicotyledons</taxon>
        <taxon>Gunneridae</taxon>
        <taxon>Pentapetalae</taxon>
        <taxon>asterids</taxon>
        <taxon>lamiids</taxon>
        <taxon>Gentianales</taxon>
        <taxon>Rubiaceae</taxon>
        <taxon>Ixoroideae</taxon>
        <taxon>Gardenieae complex</taxon>
        <taxon>Bertiereae - Coffeeae clade</taxon>
        <taxon>Coffeeae</taxon>
        <taxon>Coffea</taxon>
    </lineage>
</organism>
<sequence length="201" mass="22362">MDPRVVVDKAVLEWNEYHLAQEAGIVKEGHSAGLKGVSKSWEKPQGNWIKVNTDAALNGTYGKAGWGIVARDSHGMVIRSWACPSASNAEAKVEEALAIREAMVRGSREGWLMVEFESDCKLVVDKINAQEKEVRLATILADIWSLRTNFDKCCFSFTRRSNNSVSHQLAKVATDLIDTAEWKCDFPAWLLELAQANLIVD</sequence>
<name>A0ABM4VPD8_COFAR</name>
<dbReference type="GeneID" id="140014422"/>
<dbReference type="PANTHER" id="PTHR47074">
    <property type="entry name" value="BNAC02G40300D PROTEIN"/>
    <property type="match status" value="1"/>
</dbReference>
<gene>
    <name evidence="3" type="primary">LOC140014422</name>
</gene>
<reference evidence="3" key="1">
    <citation type="submission" date="2025-08" db="UniProtKB">
        <authorList>
            <consortium name="RefSeq"/>
        </authorList>
    </citation>
    <scope>IDENTIFICATION</scope>
    <source>
        <tissue evidence="3">Leaves</tissue>
    </source>
</reference>
<dbReference type="Proteomes" id="UP001652660">
    <property type="component" value="Chromosome 9c"/>
</dbReference>
<dbReference type="SUPFAM" id="SSF53098">
    <property type="entry name" value="Ribonuclease H-like"/>
    <property type="match status" value="1"/>
</dbReference>
<keyword evidence="2" id="KW-1185">Reference proteome</keyword>
<protein>
    <recommendedName>
        <fullName evidence="1">RNase H type-1 domain-containing protein</fullName>
    </recommendedName>
</protein>
<dbReference type="RefSeq" id="XP_071921381.1">
    <property type="nucleotide sequence ID" value="XM_072065280.1"/>
</dbReference>
<evidence type="ECO:0000259" key="1">
    <source>
        <dbReference type="Pfam" id="PF13456"/>
    </source>
</evidence>
<dbReference type="InterPro" id="IPR012337">
    <property type="entry name" value="RNaseH-like_sf"/>
</dbReference>
<dbReference type="InterPro" id="IPR044730">
    <property type="entry name" value="RNase_H-like_dom_plant"/>
</dbReference>
<dbReference type="PANTHER" id="PTHR47074:SF11">
    <property type="entry name" value="REVERSE TRANSCRIPTASE-LIKE PROTEIN"/>
    <property type="match status" value="1"/>
</dbReference>
<accession>A0ABM4VPD8</accession>
<dbReference type="CDD" id="cd06222">
    <property type="entry name" value="RNase_H_like"/>
    <property type="match status" value="1"/>
</dbReference>
<evidence type="ECO:0000313" key="2">
    <source>
        <dbReference type="Proteomes" id="UP001652660"/>
    </source>
</evidence>